<reference evidence="2" key="1">
    <citation type="submission" date="2020-05" db="EMBL/GenBank/DDBJ databases">
        <title>Sulfur intermediates as new biogeochemical hubs in an aquatic model microbial ecosystem.</title>
        <authorList>
            <person name="Vigneron A."/>
        </authorList>
    </citation>
    <scope>NUCLEOTIDE SEQUENCE</scope>
    <source>
        <strain evidence="2">Bin.250</strain>
    </source>
</reference>
<comment type="caution">
    <text evidence="2">The sequence shown here is derived from an EMBL/GenBank/DDBJ whole genome shotgun (WGS) entry which is preliminary data.</text>
</comment>
<dbReference type="Pfam" id="PF24696">
    <property type="entry name" value="UGSC"/>
    <property type="match status" value="1"/>
</dbReference>
<feature type="domain" description="UGSC-like" evidence="1">
    <location>
        <begin position="1"/>
        <end position="71"/>
    </location>
</feature>
<organism evidence="2 3">
    <name type="scientific">SAR86 cluster bacterium</name>
    <dbReference type="NCBI Taxonomy" id="2030880"/>
    <lineage>
        <taxon>Bacteria</taxon>
        <taxon>Pseudomonadati</taxon>
        <taxon>Pseudomonadota</taxon>
        <taxon>Gammaproteobacteria</taxon>
        <taxon>SAR86 cluster</taxon>
    </lineage>
</organism>
<dbReference type="EMBL" id="JABMOJ010000558">
    <property type="protein sequence ID" value="NQV66672.1"/>
    <property type="molecule type" value="Genomic_DNA"/>
</dbReference>
<proteinExistence type="predicted"/>
<dbReference type="InterPro" id="IPR057767">
    <property type="entry name" value="UGSC-like_dom"/>
</dbReference>
<protein>
    <recommendedName>
        <fullName evidence="1">UGSC-like domain-containing protein</fullName>
    </recommendedName>
</protein>
<gene>
    <name evidence="2" type="ORF">HQ497_15040</name>
</gene>
<accession>A0A972W144</accession>
<evidence type="ECO:0000313" key="2">
    <source>
        <dbReference type="EMBL" id="NQV66672.1"/>
    </source>
</evidence>
<evidence type="ECO:0000259" key="1">
    <source>
        <dbReference type="Pfam" id="PF24696"/>
    </source>
</evidence>
<dbReference type="Proteomes" id="UP000754644">
    <property type="component" value="Unassembled WGS sequence"/>
</dbReference>
<dbReference type="AlphaFoldDB" id="A0A972W144"/>
<name>A0A972W144_9GAMM</name>
<sequence length="89" mass="9649">MRDGIEIARLGIPAVALVTQDYWPQGDFVARSLGMPNIPRIKLPHPVAGTGVTNMRYIAEQMAPVIMAALRGKPDPAEQSADKAKENPQ</sequence>
<evidence type="ECO:0000313" key="3">
    <source>
        <dbReference type="Proteomes" id="UP000754644"/>
    </source>
</evidence>